<sequence length="187" mass="20355">MSDCLCLNTLDALTIKTINMIISRKRPLFPGGLLLLASAFLILNACTPKNEGGVYIPLPKDTSALGKIDHFISVEDINGFRGGFQGQRDSLARQFPGLYFPLSETFNKQALLDLLKDSTNVGVRIYYGVKPGTNRNEVRLMLVGVNSQGKDIFYDKESRAGSLATQVPPGGRIGGVEYGQCDPPCLQ</sequence>
<keyword evidence="2" id="KW-1185">Reference proteome</keyword>
<accession>A0ABS9KNU2</accession>
<proteinExistence type="predicted"/>
<evidence type="ECO:0000313" key="2">
    <source>
        <dbReference type="Proteomes" id="UP001165367"/>
    </source>
</evidence>
<name>A0ABS9KNU2_9BACT</name>
<reference evidence="1" key="1">
    <citation type="submission" date="2022-01" db="EMBL/GenBank/DDBJ databases">
        <authorList>
            <person name="Jo J.-H."/>
            <person name="Im W.-T."/>
        </authorList>
    </citation>
    <scope>NUCLEOTIDE SEQUENCE</scope>
    <source>
        <strain evidence="1">NA20</strain>
    </source>
</reference>
<dbReference type="Proteomes" id="UP001165367">
    <property type="component" value="Unassembled WGS sequence"/>
</dbReference>
<protein>
    <recommendedName>
        <fullName evidence="3">DUF4252 domain-containing protein</fullName>
    </recommendedName>
</protein>
<evidence type="ECO:0000313" key="1">
    <source>
        <dbReference type="EMBL" id="MCG2613950.1"/>
    </source>
</evidence>
<evidence type="ECO:0008006" key="3">
    <source>
        <dbReference type="Google" id="ProtNLM"/>
    </source>
</evidence>
<gene>
    <name evidence="1" type="ORF">LZZ85_06640</name>
</gene>
<dbReference type="RefSeq" id="WP_237869908.1">
    <property type="nucleotide sequence ID" value="NZ_JAKLTR010000003.1"/>
</dbReference>
<comment type="caution">
    <text evidence="1">The sequence shown here is derived from an EMBL/GenBank/DDBJ whole genome shotgun (WGS) entry which is preliminary data.</text>
</comment>
<dbReference type="EMBL" id="JAKLTR010000003">
    <property type="protein sequence ID" value="MCG2613950.1"/>
    <property type="molecule type" value="Genomic_DNA"/>
</dbReference>
<organism evidence="1 2">
    <name type="scientific">Terrimonas ginsenosidimutans</name>
    <dbReference type="NCBI Taxonomy" id="2908004"/>
    <lineage>
        <taxon>Bacteria</taxon>
        <taxon>Pseudomonadati</taxon>
        <taxon>Bacteroidota</taxon>
        <taxon>Chitinophagia</taxon>
        <taxon>Chitinophagales</taxon>
        <taxon>Chitinophagaceae</taxon>
        <taxon>Terrimonas</taxon>
    </lineage>
</organism>